<dbReference type="SUPFAM" id="SSF48452">
    <property type="entry name" value="TPR-like"/>
    <property type="match status" value="2"/>
</dbReference>
<dbReference type="GO" id="GO:0046813">
    <property type="term" value="P:receptor-mediated virion attachment to host cell"/>
    <property type="evidence" value="ECO:0007669"/>
    <property type="project" value="TreeGrafter"/>
</dbReference>
<dbReference type="PROSITE" id="PS50293">
    <property type="entry name" value="TPR_REGION"/>
    <property type="match status" value="1"/>
</dbReference>
<dbReference type="AlphaFoldDB" id="A0A382BMJ7"/>
<evidence type="ECO:0000256" key="1">
    <source>
        <dbReference type="ARBA" id="ARBA00022737"/>
    </source>
</evidence>
<dbReference type="InterPro" id="IPR019734">
    <property type="entry name" value="TPR_rpt"/>
</dbReference>
<dbReference type="PANTHER" id="PTHR44858:SF1">
    <property type="entry name" value="UDP-N-ACETYLGLUCOSAMINE--PEPTIDE N-ACETYLGLUCOSAMINYLTRANSFERASE SPINDLY-RELATED"/>
    <property type="match status" value="1"/>
</dbReference>
<name>A0A382BMJ7_9ZZZZ</name>
<dbReference type="PANTHER" id="PTHR44858">
    <property type="entry name" value="TETRATRICOPEPTIDE REPEAT PROTEIN 6"/>
    <property type="match status" value="1"/>
</dbReference>
<keyword evidence="2" id="KW-0802">TPR repeat</keyword>
<dbReference type="PROSITE" id="PS50005">
    <property type="entry name" value="TPR"/>
    <property type="match status" value="4"/>
</dbReference>
<dbReference type="SMART" id="SM00028">
    <property type="entry name" value="TPR"/>
    <property type="match status" value="11"/>
</dbReference>
<dbReference type="GO" id="GO:0009279">
    <property type="term" value="C:cell outer membrane"/>
    <property type="evidence" value="ECO:0007669"/>
    <property type="project" value="TreeGrafter"/>
</dbReference>
<evidence type="ECO:0000256" key="2">
    <source>
        <dbReference type="ARBA" id="ARBA00022803"/>
    </source>
</evidence>
<accession>A0A382BMJ7</accession>
<evidence type="ECO:0000313" key="3">
    <source>
        <dbReference type="EMBL" id="SVB15048.1"/>
    </source>
</evidence>
<dbReference type="Pfam" id="PF00515">
    <property type="entry name" value="TPR_1"/>
    <property type="match status" value="1"/>
</dbReference>
<gene>
    <name evidence="3" type="ORF">METZ01_LOCUS167902</name>
</gene>
<proteinExistence type="predicted"/>
<reference evidence="3" key="1">
    <citation type="submission" date="2018-05" db="EMBL/GenBank/DDBJ databases">
        <authorList>
            <person name="Lanie J.A."/>
            <person name="Ng W.-L."/>
            <person name="Kazmierczak K.M."/>
            <person name="Andrzejewski T.M."/>
            <person name="Davidsen T.M."/>
            <person name="Wayne K.J."/>
            <person name="Tettelin H."/>
            <person name="Glass J.I."/>
            <person name="Rusch D."/>
            <person name="Podicherti R."/>
            <person name="Tsui H.-C.T."/>
            <person name="Winkler M.E."/>
        </authorList>
    </citation>
    <scope>NUCLEOTIDE SEQUENCE</scope>
</reference>
<dbReference type="InterPro" id="IPR050498">
    <property type="entry name" value="Ycf3"/>
</dbReference>
<dbReference type="Gene3D" id="1.25.40.10">
    <property type="entry name" value="Tetratricopeptide repeat domain"/>
    <property type="match status" value="4"/>
</dbReference>
<dbReference type="EMBL" id="UINC01030516">
    <property type="protein sequence ID" value="SVB15048.1"/>
    <property type="molecule type" value="Genomic_DNA"/>
</dbReference>
<dbReference type="Pfam" id="PF13181">
    <property type="entry name" value="TPR_8"/>
    <property type="match status" value="1"/>
</dbReference>
<sequence>MLQNGQYHDAVKFFSSILQSYPENPAVLNGLAEGQHRSGDPMTAIENYKKSLAINPQQLDTWISIGNIQYYHQQFPEAEISYGRAARLDPGNARAHNNLASVLKEQQKLDQAILHFEKAFELDPQYALACRNLGDIYLRQGKSTPAVQWLKTAVYLDPDNMRGQYWLGKAFYLSGEFDTAKDQYLRILVNRPNLHSVHHDLGLAYFGMRNYGPAINHIKQAIQRNHAVYIYYISLSRIYASLHNEAMAMAVLDSALNYDRSLAAVWIAKGDIHKTTERYEAALQDYKIASSYSLEDWKGYYKQGVVLYYLGRLDDAKSILETASEKQSHQSGINHFLGLVHLGKNNPAKAKLYLTKASEKDSSNSDIYFHLGQSHRHLKQFEQARISLENAVRIDSTHTEALYALGQIYTKLDLNDKAEGVLKRFKVVSDFEKTEKKLKKKLSLKPSDNDIRRQLALLYESRKDYLSAAEIWQQSYFLGDGKAVTELERIKEKMK</sequence>
<dbReference type="InterPro" id="IPR011990">
    <property type="entry name" value="TPR-like_helical_dom_sf"/>
</dbReference>
<protein>
    <submittedName>
        <fullName evidence="3">Uncharacterized protein</fullName>
    </submittedName>
</protein>
<organism evidence="3">
    <name type="scientific">marine metagenome</name>
    <dbReference type="NCBI Taxonomy" id="408172"/>
    <lineage>
        <taxon>unclassified sequences</taxon>
        <taxon>metagenomes</taxon>
        <taxon>ecological metagenomes</taxon>
    </lineage>
</organism>
<dbReference type="Pfam" id="PF12895">
    <property type="entry name" value="ANAPC3"/>
    <property type="match status" value="1"/>
</dbReference>
<dbReference type="Pfam" id="PF13414">
    <property type="entry name" value="TPR_11"/>
    <property type="match status" value="1"/>
</dbReference>
<keyword evidence="1" id="KW-0677">Repeat</keyword>